<feature type="domain" description="PH" evidence="8">
    <location>
        <begin position="65"/>
        <end position="288"/>
    </location>
</feature>
<protein>
    <recommendedName>
        <fullName evidence="11">EF-hand domain-containing protein</fullName>
    </recommendedName>
</protein>
<comment type="subcellular location">
    <subcellularLocation>
        <location evidence="1">Membrane</location>
        <topology evidence="1">Multi-pass membrane protein</topology>
    </subcellularLocation>
</comment>
<keyword evidence="4 7" id="KW-0472">Membrane</keyword>
<keyword evidence="3 7" id="KW-1133">Transmembrane helix</keyword>
<dbReference type="Gene3D" id="1.20.120.350">
    <property type="entry name" value="Voltage-gated potassium channels. Chain C"/>
    <property type="match status" value="1"/>
</dbReference>
<gene>
    <name evidence="10" type="ORF">HAND00432_LOCUS37755</name>
</gene>
<evidence type="ECO:0000256" key="2">
    <source>
        <dbReference type="ARBA" id="ARBA00022692"/>
    </source>
</evidence>
<dbReference type="InterPro" id="IPR002048">
    <property type="entry name" value="EF_hand_dom"/>
</dbReference>
<feature type="coiled-coil region" evidence="5">
    <location>
        <begin position="778"/>
        <end position="805"/>
    </location>
</feature>
<dbReference type="EMBL" id="HBFX01062536">
    <property type="protein sequence ID" value="CAD8986742.1"/>
    <property type="molecule type" value="Transcribed_RNA"/>
</dbReference>
<keyword evidence="2 7" id="KW-0812">Transmembrane</keyword>
<evidence type="ECO:0000256" key="1">
    <source>
        <dbReference type="ARBA" id="ARBA00004141"/>
    </source>
</evidence>
<dbReference type="SMART" id="SM00233">
    <property type="entry name" value="PH"/>
    <property type="match status" value="1"/>
</dbReference>
<dbReference type="SUPFAM" id="SSF81324">
    <property type="entry name" value="Voltage-gated potassium channels"/>
    <property type="match status" value="1"/>
</dbReference>
<evidence type="ECO:0000256" key="7">
    <source>
        <dbReference type="SAM" id="Phobius"/>
    </source>
</evidence>
<name>A0A6U4LAN9_HEMAN</name>
<dbReference type="CDD" id="cd00821">
    <property type="entry name" value="PH"/>
    <property type="match status" value="1"/>
</dbReference>
<evidence type="ECO:0000259" key="9">
    <source>
        <dbReference type="PROSITE" id="PS50222"/>
    </source>
</evidence>
<dbReference type="Gene3D" id="1.10.287.70">
    <property type="match status" value="1"/>
</dbReference>
<dbReference type="PANTHER" id="PTHR10037">
    <property type="entry name" value="VOLTAGE-GATED CATION CHANNEL CALCIUM AND SODIUM"/>
    <property type="match status" value="1"/>
</dbReference>
<proteinExistence type="predicted"/>
<dbReference type="GO" id="GO:0005248">
    <property type="term" value="F:voltage-gated sodium channel activity"/>
    <property type="evidence" value="ECO:0007669"/>
    <property type="project" value="TreeGrafter"/>
</dbReference>
<feature type="domain" description="EF-hand" evidence="9">
    <location>
        <begin position="619"/>
        <end position="654"/>
    </location>
</feature>
<evidence type="ECO:0000313" key="10">
    <source>
        <dbReference type="EMBL" id="CAD8986742.1"/>
    </source>
</evidence>
<dbReference type="Pfam" id="PF00520">
    <property type="entry name" value="Ion_trans"/>
    <property type="match status" value="1"/>
</dbReference>
<dbReference type="SUPFAM" id="SSF47473">
    <property type="entry name" value="EF-hand"/>
    <property type="match status" value="1"/>
</dbReference>
<dbReference type="InterPro" id="IPR011992">
    <property type="entry name" value="EF-hand-dom_pair"/>
</dbReference>
<sequence length="902" mass="99371">MFAGNGTGGDRHVPQGLIGRLKARRANTTWHGLHGVPGQSGGDEVSGILMDGGIGALPGIDTWRKVGEVKWLGKEGAWHDRRLILTGKMLIITHLNEEHIKDQIPVIQIHSCESLRPRDSEHHASFGALPLQRPDVQRQPSNLGHLRSAESLSLADYSANSAAQSPRSAMSGHPPAGSSVESLQKSLLRGVSTIAQSVGGMKKTASNTRLAPVRLGEAKVRQHNVGDGLQTSLHGHMTEIVLDEVDRALCFDLTTEPNGYNLGRNYIFQCDTPELAHEWVRALESEWEQAIWRETNLSRFDKFRLNVELISLSRPWQALMVALILANFVLNVIQAELKFEEGTYWEETLSTLEVALTLVFAFELIVNLFANWFWPFFTDGWSVFDLIVVTLSLLAIAFAGVGDFNNLRLLRPLRVVRLLGRLESLRLIINACTRSLIPVFNAFLVTFLITAIYAILGVTAFDNLAPEYFDTFSISLFTMFQITTGDAWGSDVARTMLRRKELCQAHVEADVFSSLSDCYRDSWESFGTAWATRDNANAGLSKGILSSDVVIFFSSFQIFVSLTLLNVVVAVLLDNFTMATEAEKEQIQSKKIQETVKPLAEHPLDPLLSKLVMHDSSDELTAGISVLFRTLDTSLNGTVSREELQEGLRKIQTDKVIDLAESDFEGMTNGLLDDDGELSSAAFETMLRRELTNFVQRHMARQIQLSGFNGRQDPTVLFALKKIMLSVDERLHGMHGGVEATLREKRLSKIASMDQGSSSSATFLPIYGAASTGANVANDLFEGKLRHLEAQNKLLQDAIRMQSSNIEHIMKHLHIPTPNRLVPTKEDSASRPVCFSPTGRQNTDGFRGTNGDGWAATVSEKGESQLNLDAPWGEGASEEDGALTVNGQGDGGVKLPGETTPV</sequence>
<dbReference type="Gene3D" id="1.10.238.10">
    <property type="entry name" value="EF-hand"/>
    <property type="match status" value="1"/>
</dbReference>
<dbReference type="PANTHER" id="PTHR10037:SF62">
    <property type="entry name" value="SODIUM CHANNEL PROTEIN 60E"/>
    <property type="match status" value="1"/>
</dbReference>
<evidence type="ECO:0000256" key="6">
    <source>
        <dbReference type="SAM" id="MobiDB-lite"/>
    </source>
</evidence>
<evidence type="ECO:0000256" key="3">
    <source>
        <dbReference type="ARBA" id="ARBA00022989"/>
    </source>
</evidence>
<feature type="region of interest" description="Disordered" evidence="6">
    <location>
        <begin position="823"/>
        <end position="902"/>
    </location>
</feature>
<feature type="transmembrane region" description="Helical" evidence="7">
    <location>
        <begin position="316"/>
        <end position="333"/>
    </location>
</feature>
<feature type="compositionally biased region" description="Polar residues" evidence="6">
    <location>
        <begin position="158"/>
        <end position="168"/>
    </location>
</feature>
<dbReference type="GO" id="GO:0005509">
    <property type="term" value="F:calcium ion binding"/>
    <property type="evidence" value="ECO:0007669"/>
    <property type="project" value="InterPro"/>
</dbReference>
<dbReference type="InterPro" id="IPR005821">
    <property type="entry name" value="Ion_trans_dom"/>
</dbReference>
<evidence type="ECO:0000256" key="4">
    <source>
        <dbReference type="ARBA" id="ARBA00023136"/>
    </source>
</evidence>
<dbReference type="PROSITE" id="PS50222">
    <property type="entry name" value="EF_HAND_2"/>
    <property type="match status" value="1"/>
</dbReference>
<feature type="transmembrane region" description="Helical" evidence="7">
    <location>
        <begin position="549"/>
        <end position="573"/>
    </location>
</feature>
<organism evidence="10">
    <name type="scientific">Hemiselmis andersenii</name>
    <name type="common">Cryptophyte alga</name>
    <dbReference type="NCBI Taxonomy" id="464988"/>
    <lineage>
        <taxon>Eukaryota</taxon>
        <taxon>Cryptophyceae</taxon>
        <taxon>Cryptomonadales</taxon>
        <taxon>Hemiselmidaceae</taxon>
        <taxon>Hemiselmis</taxon>
    </lineage>
</organism>
<dbReference type="AlphaFoldDB" id="A0A6U4LAN9"/>
<dbReference type="InterPro" id="IPR027359">
    <property type="entry name" value="Volt_channel_dom_sf"/>
</dbReference>
<evidence type="ECO:0000259" key="8">
    <source>
        <dbReference type="PROSITE" id="PS50003"/>
    </source>
</evidence>
<feature type="transmembrane region" description="Helical" evidence="7">
    <location>
        <begin position="468"/>
        <end position="489"/>
    </location>
</feature>
<evidence type="ECO:0008006" key="11">
    <source>
        <dbReference type="Google" id="ProtNLM"/>
    </source>
</evidence>
<dbReference type="PROSITE" id="PS50003">
    <property type="entry name" value="PH_DOMAIN"/>
    <property type="match status" value="1"/>
</dbReference>
<dbReference type="InterPro" id="IPR001849">
    <property type="entry name" value="PH_domain"/>
</dbReference>
<accession>A0A6U4LAN9</accession>
<dbReference type="Gene3D" id="2.30.29.30">
    <property type="entry name" value="Pleckstrin-homology domain (PH domain)/Phosphotyrosine-binding domain (PTB)"/>
    <property type="match status" value="1"/>
</dbReference>
<dbReference type="GO" id="GO:0001518">
    <property type="term" value="C:voltage-gated sodium channel complex"/>
    <property type="evidence" value="ECO:0007669"/>
    <property type="project" value="TreeGrafter"/>
</dbReference>
<dbReference type="SUPFAM" id="SSF50729">
    <property type="entry name" value="PH domain-like"/>
    <property type="match status" value="1"/>
</dbReference>
<keyword evidence="5" id="KW-0175">Coiled coil</keyword>
<feature type="transmembrane region" description="Helical" evidence="7">
    <location>
        <begin position="436"/>
        <end position="456"/>
    </location>
</feature>
<feature type="region of interest" description="Disordered" evidence="6">
    <location>
        <begin position="157"/>
        <end position="182"/>
    </location>
</feature>
<dbReference type="InterPro" id="IPR011993">
    <property type="entry name" value="PH-like_dom_sf"/>
</dbReference>
<feature type="transmembrane region" description="Helical" evidence="7">
    <location>
        <begin position="380"/>
        <end position="401"/>
    </location>
</feature>
<feature type="transmembrane region" description="Helical" evidence="7">
    <location>
        <begin position="354"/>
        <end position="374"/>
    </location>
</feature>
<reference evidence="10" key="1">
    <citation type="submission" date="2021-01" db="EMBL/GenBank/DDBJ databases">
        <authorList>
            <person name="Corre E."/>
            <person name="Pelletier E."/>
            <person name="Niang G."/>
            <person name="Scheremetjew M."/>
            <person name="Finn R."/>
            <person name="Kale V."/>
            <person name="Holt S."/>
            <person name="Cochrane G."/>
            <person name="Meng A."/>
            <person name="Brown T."/>
            <person name="Cohen L."/>
        </authorList>
    </citation>
    <scope>NUCLEOTIDE SEQUENCE</scope>
    <source>
        <strain evidence="10">CCMP644</strain>
    </source>
</reference>
<dbReference type="InterPro" id="IPR043203">
    <property type="entry name" value="VGCC_Ca_Na"/>
</dbReference>
<evidence type="ECO:0000256" key="5">
    <source>
        <dbReference type="SAM" id="Coils"/>
    </source>
</evidence>